<proteinExistence type="predicted"/>
<dbReference type="EMBL" id="CAICTM010000200">
    <property type="protein sequence ID" value="CAB9504584.1"/>
    <property type="molecule type" value="Genomic_DNA"/>
</dbReference>
<dbReference type="AlphaFoldDB" id="A0A9N8DPP9"/>
<comment type="caution">
    <text evidence="3">The sequence shown here is derived from an EMBL/GenBank/DDBJ whole genome shotgun (WGS) entry which is preliminary data.</text>
</comment>
<evidence type="ECO:0000313" key="3">
    <source>
        <dbReference type="EMBL" id="CAB9504584.1"/>
    </source>
</evidence>
<sequence length="205" mass="23445">MSPFQESHTDFSVRRFSGFICLKPQVGYDLSKVCSRTAIITVWKKWAMRRMTQNKPHVGITNTEETLMSSFDVKVNGELNSSHKDLSDEEVIEILKYLFCTLAKALKQTQTKFKFYGDTDKFLCQYNISHSKKSLPESQEKLPSHPSNTMLKTEPPSTKKPHTQSSTRKLHLNIQELYAEPAPTPMQQGPKEVDTDDIDPTEVEC</sequence>
<name>A0A9N8DPP9_9STRA</name>
<feature type="compositionally biased region" description="Basic and acidic residues" evidence="1">
    <location>
        <begin position="134"/>
        <end position="143"/>
    </location>
</feature>
<dbReference type="EMBL" id="CAICTM010000200">
    <property type="protein sequence ID" value="CAB9504582.1"/>
    <property type="molecule type" value="Genomic_DNA"/>
</dbReference>
<dbReference type="Proteomes" id="UP001153069">
    <property type="component" value="Unassembled WGS sequence"/>
</dbReference>
<evidence type="ECO:0000313" key="2">
    <source>
        <dbReference type="EMBL" id="CAB9504582.1"/>
    </source>
</evidence>
<protein>
    <submittedName>
        <fullName evidence="3">Uncharacterized protein</fullName>
    </submittedName>
</protein>
<organism evidence="3 4">
    <name type="scientific">Seminavis robusta</name>
    <dbReference type="NCBI Taxonomy" id="568900"/>
    <lineage>
        <taxon>Eukaryota</taxon>
        <taxon>Sar</taxon>
        <taxon>Stramenopiles</taxon>
        <taxon>Ochrophyta</taxon>
        <taxon>Bacillariophyta</taxon>
        <taxon>Bacillariophyceae</taxon>
        <taxon>Bacillariophycidae</taxon>
        <taxon>Naviculales</taxon>
        <taxon>Naviculaceae</taxon>
        <taxon>Seminavis</taxon>
    </lineage>
</organism>
<evidence type="ECO:0000256" key="1">
    <source>
        <dbReference type="SAM" id="MobiDB-lite"/>
    </source>
</evidence>
<feature type="region of interest" description="Disordered" evidence="1">
    <location>
        <begin position="134"/>
        <end position="205"/>
    </location>
</feature>
<feature type="compositionally biased region" description="Acidic residues" evidence="1">
    <location>
        <begin position="194"/>
        <end position="205"/>
    </location>
</feature>
<reference evidence="3" key="1">
    <citation type="submission" date="2020-06" db="EMBL/GenBank/DDBJ databases">
        <authorList>
            <consortium name="Plant Systems Biology data submission"/>
        </authorList>
    </citation>
    <scope>NUCLEOTIDE SEQUENCE</scope>
    <source>
        <strain evidence="3">D6</strain>
    </source>
</reference>
<accession>A0A9N8DPP9</accession>
<gene>
    <name evidence="2" type="ORF">SEMRO_201_G085170.1</name>
    <name evidence="3" type="ORF">SEMRO_201_G085190.1</name>
</gene>
<evidence type="ECO:0000313" key="4">
    <source>
        <dbReference type="Proteomes" id="UP001153069"/>
    </source>
</evidence>
<keyword evidence="4" id="KW-1185">Reference proteome</keyword>